<evidence type="ECO:0000256" key="1">
    <source>
        <dbReference type="SAM" id="MobiDB-lite"/>
    </source>
</evidence>
<dbReference type="Proteomes" id="UP000603453">
    <property type="component" value="Unassembled WGS sequence"/>
</dbReference>
<feature type="compositionally biased region" description="Basic and acidic residues" evidence="1">
    <location>
        <begin position="1"/>
        <end position="12"/>
    </location>
</feature>
<feature type="compositionally biased region" description="Low complexity" evidence="1">
    <location>
        <begin position="52"/>
        <end position="78"/>
    </location>
</feature>
<reference evidence="2" key="1">
    <citation type="submission" date="2020-12" db="EMBL/GenBank/DDBJ databases">
        <title>Metabolic potential, ecology and presence of endohyphal bacteria is reflected in genomic diversity of Mucoromycotina.</title>
        <authorList>
            <person name="Muszewska A."/>
            <person name="Okrasinska A."/>
            <person name="Steczkiewicz K."/>
            <person name="Drgas O."/>
            <person name="Orlowska M."/>
            <person name="Perlinska-Lenart U."/>
            <person name="Aleksandrzak-Piekarczyk T."/>
            <person name="Szatraj K."/>
            <person name="Zielenkiewicz U."/>
            <person name="Pilsyk S."/>
            <person name="Malc E."/>
            <person name="Mieczkowski P."/>
            <person name="Kruszewska J.S."/>
            <person name="Biernat P."/>
            <person name="Pawlowska J."/>
        </authorList>
    </citation>
    <scope>NUCLEOTIDE SEQUENCE</scope>
    <source>
        <strain evidence="2">WA0000017839</strain>
    </source>
</reference>
<evidence type="ECO:0000313" key="3">
    <source>
        <dbReference type="Proteomes" id="UP000603453"/>
    </source>
</evidence>
<name>A0A8H7VDC7_9FUNG</name>
<comment type="caution">
    <text evidence="2">The sequence shown here is derived from an EMBL/GenBank/DDBJ whole genome shotgun (WGS) entry which is preliminary data.</text>
</comment>
<gene>
    <name evidence="2" type="ORF">INT47_003324</name>
</gene>
<protein>
    <submittedName>
        <fullName evidence="2">Uncharacterized protein</fullName>
    </submittedName>
</protein>
<dbReference type="EMBL" id="JAEPRD010000012">
    <property type="protein sequence ID" value="KAG2210339.1"/>
    <property type="molecule type" value="Genomic_DNA"/>
</dbReference>
<feature type="compositionally biased region" description="Basic and acidic residues" evidence="1">
    <location>
        <begin position="22"/>
        <end position="37"/>
    </location>
</feature>
<evidence type="ECO:0000313" key="2">
    <source>
        <dbReference type="EMBL" id="KAG2210339.1"/>
    </source>
</evidence>
<proteinExistence type="predicted"/>
<dbReference type="AlphaFoldDB" id="A0A8H7VDC7"/>
<dbReference type="OrthoDB" id="2375101at2759"/>
<feature type="region of interest" description="Disordered" evidence="1">
    <location>
        <begin position="1"/>
        <end position="134"/>
    </location>
</feature>
<keyword evidence="3" id="KW-1185">Reference proteome</keyword>
<feature type="compositionally biased region" description="Polar residues" evidence="1">
    <location>
        <begin position="83"/>
        <end position="96"/>
    </location>
</feature>
<sequence>MSRSTDDFDLTKHMNAFSISSSDEKLSQQLDKTHLESTHSIFTVPSRPHPQPSQQYHVSQQQAFLQKQQQQSPRQQQQPEARWNQQQDAVTWNKGNTDPWDTHHDQLWDPSSSDPQQDEGWGQGPPGYTTISQGTYFGFNSILESPDIATMSKRDETTESSRQAFSKYKNKPVTFHPVNHQQP</sequence>
<feature type="region of interest" description="Disordered" evidence="1">
    <location>
        <begin position="148"/>
        <end position="183"/>
    </location>
</feature>
<accession>A0A8H7VDC7</accession>
<organism evidence="2 3">
    <name type="scientific">Mucor saturninus</name>
    <dbReference type="NCBI Taxonomy" id="64648"/>
    <lineage>
        <taxon>Eukaryota</taxon>
        <taxon>Fungi</taxon>
        <taxon>Fungi incertae sedis</taxon>
        <taxon>Mucoromycota</taxon>
        <taxon>Mucoromycotina</taxon>
        <taxon>Mucoromycetes</taxon>
        <taxon>Mucorales</taxon>
        <taxon>Mucorineae</taxon>
        <taxon>Mucoraceae</taxon>
        <taxon>Mucor</taxon>
    </lineage>
</organism>